<dbReference type="EMBL" id="ML977580">
    <property type="protein sequence ID" value="KAF2001942.1"/>
    <property type="molecule type" value="Genomic_DNA"/>
</dbReference>
<feature type="compositionally biased region" description="Polar residues" evidence="1">
    <location>
        <begin position="48"/>
        <end position="60"/>
    </location>
</feature>
<evidence type="ECO:0000313" key="2">
    <source>
        <dbReference type="EMBL" id="KAF2001942.1"/>
    </source>
</evidence>
<reference evidence="2" key="1">
    <citation type="journal article" date="2020" name="Stud. Mycol.">
        <title>101 Dothideomycetes genomes: a test case for predicting lifestyles and emergence of pathogens.</title>
        <authorList>
            <person name="Haridas S."/>
            <person name="Albert R."/>
            <person name="Binder M."/>
            <person name="Bloem J."/>
            <person name="Labutti K."/>
            <person name="Salamov A."/>
            <person name="Andreopoulos B."/>
            <person name="Baker S."/>
            <person name="Barry K."/>
            <person name="Bills G."/>
            <person name="Bluhm B."/>
            <person name="Cannon C."/>
            <person name="Castanera R."/>
            <person name="Culley D."/>
            <person name="Daum C."/>
            <person name="Ezra D."/>
            <person name="Gonzalez J."/>
            <person name="Henrissat B."/>
            <person name="Kuo A."/>
            <person name="Liang C."/>
            <person name="Lipzen A."/>
            <person name="Lutzoni F."/>
            <person name="Magnuson J."/>
            <person name="Mondo S."/>
            <person name="Nolan M."/>
            <person name="Ohm R."/>
            <person name="Pangilinan J."/>
            <person name="Park H.-J."/>
            <person name="Ramirez L."/>
            <person name="Alfaro M."/>
            <person name="Sun H."/>
            <person name="Tritt A."/>
            <person name="Yoshinaga Y."/>
            <person name="Zwiers L.-H."/>
            <person name="Turgeon B."/>
            <person name="Goodwin S."/>
            <person name="Spatafora J."/>
            <person name="Crous P."/>
            <person name="Grigoriev I."/>
        </authorList>
    </citation>
    <scope>NUCLEOTIDE SEQUENCE</scope>
    <source>
        <strain evidence="2">CBS 123094</strain>
    </source>
</reference>
<dbReference type="Proteomes" id="UP000799779">
    <property type="component" value="Unassembled WGS sequence"/>
</dbReference>
<name>A0A6A5WJU8_9PLEO</name>
<protein>
    <submittedName>
        <fullName evidence="2">Uncharacterized protein</fullName>
    </submittedName>
</protein>
<dbReference type="OrthoDB" id="3830006at2759"/>
<keyword evidence="3" id="KW-1185">Reference proteome</keyword>
<proteinExistence type="predicted"/>
<sequence>MSTNTPSPPERVKSSKGLTPDWARALYQQRRSSKSSGSSSRPRTGRSLTPQSTSLSTGNASDDARSIRSNRSRGRATFSNMLNRLRSSSNVSIGVGGQQLQESDFKQIEDWFLGFDRYNQLVTTHVSKDRSSESLEFARIATILSKNCGGRFLHGLPEAVFDFSLLWCPAAPSKRADTTEPSWSWTGWTGPANFPFDPTNAPDLHSMPQSEGEWFRSEILHYHTGPESAPYTIRREKERKLRIHYPPYFHAPRGYEVNADSNILRFAAYTTSADGFTAEQLHHDGKMIPCAHLMDEKEQHCGVIMDYEESISAPSSTGPFEFVLLSRNIRRAPATQTRRPVIETIHPPGTPIWDGERFAWDQEVVDHDEDIFPSGPWKMLNVMLIKWVGDSAERVAIARIHEDAWLQRNPTRKEIVLR</sequence>
<feature type="compositionally biased region" description="Low complexity" evidence="1">
    <location>
        <begin position="34"/>
        <end position="47"/>
    </location>
</feature>
<evidence type="ECO:0000313" key="3">
    <source>
        <dbReference type="Proteomes" id="UP000799779"/>
    </source>
</evidence>
<gene>
    <name evidence="2" type="ORF">P154DRAFT_432152</name>
</gene>
<accession>A0A6A5WJU8</accession>
<feature type="region of interest" description="Disordered" evidence="1">
    <location>
        <begin position="1"/>
        <end position="81"/>
    </location>
</feature>
<dbReference type="AlphaFoldDB" id="A0A6A5WJU8"/>
<evidence type="ECO:0000256" key="1">
    <source>
        <dbReference type="SAM" id="MobiDB-lite"/>
    </source>
</evidence>
<organism evidence="2 3">
    <name type="scientific">Amniculicola lignicola CBS 123094</name>
    <dbReference type="NCBI Taxonomy" id="1392246"/>
    <lineage>
        <taxon>Eukaryota</taxon>
        <taxon>Fungi</taxon>
        <taxon>Dikarya</taxon>
        <taxon>Ascomycota</taxon>
        <taxon>Pezizomycotina</taxon>
        <taxon>Dothideomycetes</taxon>
        <taxon>Pleosporomycetidae</taxon>
        <taxon>Pleosporales</taxon>
        <taxon>Amniculicolaceae</taxon>
        <taxon>Amniculicola</taxon>
    </lineage>
</organism>